<dbReference type="Proteomes" id="UP000005540">
    <property type="component" value="Unassembled WGS sequence"/>
</dbReference>
<gene>
    <name evidence="1" type="ORF">SULYE_0226</name>
</gene>
<proteinExistence type="predicted"/>
<name>C4FI42_9AQUI</name>
<comment type="caution">
    <text evidence="1">The sequence shown here is derived from an EMBL/GenBank/DDBJ whole genome shotgun (WGS) entry which is preliminary data.</text>
</comment>
<keyword evidence="2" id="KW-1185">Reference proteome</keyword>
<organism evidence="1 2">
    <name type="scientific">Sulfurihydrogenibium yellowstonense SS-5</name>
    <dbReference type="NCBI Taxonomy" id="432331"/>
    <lineage>
        <taxon>Bacteria</taxon>
        <taxon>Pseudomonadati</taxon>
        <taxon>Aquificota</taxon>
        <taxon>Aquificia</taxon>
        <taxon>Aquificales</taxon>
        <taxon>Hydrogenothermaceae</taxon>
        <taxon>Sulfurihydrogenibium</taxon>
    </lineage>
</organism>
<accession>C4FI42</accession>
<sequence length="184" mass="20490">MELIIGLIALIAIILMIRKVGVIEPNRNVASNLQPLQNPQPSPTIQNIPQNTPSQNNSNALNDITKAGLIGTATGLGLIGAGMLLNRNNYNYYYPREPDTALAEHLHDLIWHDDCNKCDNDVIYNTFSSCDDTGFDSSNSSCSSSWDDNYDNNHHDDGYSWNSWDSNDDGYSWNSWDSGDDSSW</sequence>
<evidence type="ECO:0000313" key="2">
    <source>
        <dbReference type="Proteomes" id="UP000005540"/>
    </source>
</evidence>
<evidence type="ECO:0000313" key="1">
    <source>
        <dbReference type="EMBL" id="EEP61263.1"/>
    </source>
</evidence>
<dbReference type="RefSeq" id="WP_007545640.1">
    <property type="nucleotide sequence ID" value="NZ_ABZS01000013.1"/>
</dbReference>
<protein>
    <submittedName>
        <fullName evidence="1">Uncharacterized protein</fullName>
    </submittedName>
</protein>
<reference evidence="1 2" key="1">
    <citation type="submission" date="2009-04" db="EMBL/GenBank/DDBJ databases">
        <authorList>
            <person name="Reysenbach A.-L."/>
            <person name="Heidelberg J.F."/>
            <person name="Nelson W.C."/>
        </authorList>
    </citation>
    <scope>NUCLEOTIDE SEQUENCE [LARGE SCALE GENOMIC DNA]</scope>
    <source>
        <strain evidence="1 2">SS-5</strain>
    </source>
</reference>
<dbReference type="AlphaFoldDB" id="C4FI42"/>
<dbReference type="EMBL" id="ABZS01000013">
    <property type="protein sequence ID" value="EEP61263.1"/>
    <property type="molecule type" value="Genomic_DNA"/>
</dbReference>